<dbReference type="GO" id="GO:0003677">
    <property type="term" value="F:DNA binding"/>
    <property type="evidence" value="ECO:0007669"/>
    <property type="project" value="InterPro"/>
</dbReference>
<gene>
    <name evidence="2" type="ORF">FAZ21_09100</name>
</gene>
<dbReference type="GO" id="GO:0006259">
    <property type="term" value="P:DNA metabolic process"/>
    <property type="evidence" value="ECO:0007669"/>
    <property type="project" value="InterPro"/>
</dbReference>
<dbReference type="Pfam" id="PF03837">
    <property type="entry name" value="RecT"/>
    <property type="match status" value="1"/>
</dbReference>
<dbReference type="InterPro" id="IPR018330">
    <property type="entry name" value="RecT_fam"/>
</dbReference>
<dbReference type="Proteomes" id="UP000310016">
    <property type="component" value="Unassembled WGS sequence"/>
</dbReference>
<protein>
    <recommendedName>
        <fullName evidence="4">Recombinase RecT</fullName>
    </recommendedName>
</protein>
<keyword evidence="3" id="KW-1185">Reference proteome</keyword>
<evidence type="ECO:0000256" key="1">
    <source>
        <dbReference type="SAM" id="MobiDB-lite"/>
    </source>
</evidence>
<name>A0A4U0PZR0_9NEIS</name>
<evidence type="ECO:0000313" key="3">
    <source>
        <dbReference type="Proteomes" id="UP000310016"/>
    </source>
</evidence>
<accession>A0A4U0PZR0</accession>
<sequence length="335" mass="36704">MTTNLEALRDSAAERSAPRTLMQLLGDEKTKRQLGALAGQYATPDRMLALCVNAVRKTPRLAECEPKSVLGAFMAAAGLGLEPNTATGQAWLIPYGRREKRGNEWVTVTDCQFQIGYRGYVTLAYRSPVVASIQAEAIHENDLFEHMQGSDAFLRFQKALKDRGPLVGAFCLTKLKTGEEIACVLPLDEIHKIRGKSETYVKLARDVEDAKIGSERAKALSRLEQTPWVLWEDVMAAKSAIKRAFKHLPLAANDPLLVAAQLDEAREPLSALAGDEGSASHLFEHGVLPALADESSDEFEIPGVLREEEGDLVPVEEPAPAAVTNRQRPARQPLE</sequence>
<dbReference type="NCBIfam" id="TIGR00616">
    <property type="entry name" value="rect"/>
    <property type="match status" value="1"/>
</dbReference>
<proteinExistence type="predicted"/>
<evidence type="ECO:0000313" key="2">
    <source>
        <dbReference type="EMBL" id="TJZ73770.1"/>
    </source>
</evidence>
<comment type="caution">
    <text evidence="2">The sequence shown here is derived from an EMBL/GenBank/DDBJ whole genome shotgun (WGS) entry which is preliminary data.</text>
</comment>
<dbReference type="OrthoDB" id="5124088at2"/>
<dbReference type="EMBL" id="SUMF01000008">
    <property type="protein sequence ID" value="TJZ73770.1"/>
    <property type="molecule type" value="Genomic_DNA"/>
</dbReference>
<dbReference type="AlphaFoldDB" id="A0A4U0PZR0"/>
<dbReference type="InterPro" id="IPR004590">
    <property type="entry name" value="ssDNA_annealing_RecT"/>
</dbReference>
<feature type="region of interest" description="Disordered" evidence="1">
    <location>
        <begin position="299"/>
        <end position="335"/>
    </location>
</feature>
<organism evidence="2 3">
    <name type="scientific">Chitiniphilus eburneus</name>
    <dbReference type="NCBI Taxonomy" id="2571148"/>
    <lineage>
        <taxon>Bacteria</taxon>
        <taxon>Pseudomonadati</taxon>
        <taxon>Pseudomonadota</taxon>
        <taxon>Betaproteobacteria</taxon>
        <taxon>Neisseriales</taxon>
        <taxon>Chitinibacteraceae</taxon>
        <taxon>Chitiniphilus</taxon>
    </lineage>
</organism>
<evidence type="ECO:0008006" key="4">
    <source>
        <dbReference type="Google" id="ProtNLM"/>
    </source>
</evidence>
<dbReference type="RefSeq" id="WP_136773133.1">
    <property type="nucleotide sequence ID" value="NZ_SUMF01000008.1"/>
</dbReference>
<reference evidence="2 3" key="1">
    <citation type="submission" date="2019-04" db="EMBL/GenBank/DDBJ databases">
        <title>Chitiniphilus eburnea sp. nov., a novel chitinolytic bacterium isolated from aquaculture sludge.</title>
        <authorList>
            <person name="Sheng M."/>
        </authorList>
    </citation>
    <scope>NUCLEOTIDE SEQUENCE [LARGE SCALE GENOMIC DNA]</scope>
    <source>
        <strain evidence="2 3">HX-2-15</strain>
    </source>
</reference>